<dbReference type="Proteomes" id="UP000070700">
    <property type="component" value="Unassembled WGS sequence"/>
</dbReference>
<dbReference type="InParanoid" id="A0A194WZP6"/>
<reference evidence="1 2" key="1">
    <citation type="submission" date="2015-10" db="EMBL/GenBank/DDBJ databases">
        <title>Full genome of DAOMC 229536 Phialocephala scopiformis, a fungal endophyte of spruce producing the potent anti-insectan compound rugulosin.</title>
        <authorList>
            <consortium name="DOE Joint Genome Institute"/>
            <person name="Walker A.K."/>
            <person name="Frasz S.L."/>
            <person name="Seifert K.A."/>
            <person name="Miller J.D."/>
            <person name="Mondo S.J."/>
            <person name="Labutti K."/>
            <person name="Lipzen A."/>
            <person name="Dockter R."/>
            <person name="Kennedy M."/>
            <person name="Grigoriev I.V."/>
            <person name="Spatafora J.W."/>
        </authorList>
    </citation>
    <scope>NUCLEOTIDE SEQUENCE [LARGE SCALE GENOMIC DNA]</scope>
    <source>
        <strain evidence="1 2">CBS 120377</strain>
    </source>
</reference>
<dbReference type="AlphaFoldDB" id="A0A194WZP6"/>
<dbReference type="InterPro" id="IPR021109">
    <property type="entry name" value="Peptidase_aspartic_dom_sf"/>
</dbReference>
<dbReference type="KEGG" id="psco:LY89DRAFT_153928"/>
<accession>A0A194WZP6</accession>
<organism evidence="1 2">
    <name type="scientific">Mollisia scopiformis</name>
    <name type="common">Conifer needle endophyte fungus</name>
    <name type="synonym">Phialocephala scopiformis</name>
    <dbReference type="NCBI Taxonomy" id="149040"/>
    <lineage>
        <taxon>Eukaryota</taxon>
        <taxon>Fungi</taxon>
        <taxon>Dikarya</taxon>
        <taxon>Ascomycota</taxon>
        <taxon>Pezizomycotina</taxon>
        <taxon>Leotiomycetes</taxon>
        <taxon>Helotiales</taxon>
        <taxon>Mollisiaceae</taxon>
        <taxon>Mollisia</taxon>
    </lineage>
</organism>
<gene>
    <name evidence="1" type="ORF">LY89DRAFT_153928</name>
</gene>
<dbReference type="EMBL" id="KQ947422">
    <property type="protein sequence ID" value="KUJ13184.1"/>
    <property type="molecule type" value="Genomic_DNA"/>
</dbReference>
<protein>
    <submittedName>
        <fullName evidence="1">Uncharacterized protein</fullName>
    </submittedName>
</protein>
<dbReference type="GeneID" id="28815162"/>
<sequence length="133" mass="15187">MTSYNREKPIKVLDSAGLEQDCIAVVDTLADSSWISRRRLYELGYSKNTSRRGKITKLGDGTLVRSQGTAQLSWRMSNGLLMRDHEFEMLPNNDIDIIFGDDIIRKYDLVVINWENLCPLVTAQEHETPGKLE</sequence>
<keyword evidence="2" id="KW-1185">Reference proteome</keyword>
<dbReference type="RefSeq" id="XP_018067539.1">
    <property type="nucleotide sequence ID" value="XM_018205436.1"/>
</dbReference>
<evidence type="ECO:0000313" key="1">
    <source>
        <dbReference type="EMBL" id="KUJ13184.1"/>
    </source>
</evidence>
<name>A0A194WZP6_MOLSC</name>
<proteinExistence type="predicted"/>
<evidence type="ECO:0000313" key="2">
    <source>
        <dbReference type="Proteomes" id="UP000070700"/>
    </source>
</evidence>
<dbReference type="Gene3D" id="2.40.70.10">
    <property type="entry name" value="Acid Proteases"/>
    <property type="match status" value="1"/>
</dbReference>